<dbReference type="GO" id="GO:0030042">
    <property type="term" value="P:actin filament depolymerization"/>
    <property type="evidence" value="ECO:0007669"/>
    <property type="project" value="InterPro"/>
</dbReference>
<dbReference type="GO" id="GO:0015629">
    <property type="term" value="C:actin cytoskeleton"/>
    <property type="evidence" value="ECO:0007669"/>
    <property type="project" value="InterPro"/>
</dbReference>
<dbReference type="Gene3D" id="3.40.20.10">
    <property type="entry name" value="Severin"/>
    <property type="match status" value="1"/>
</dbReference>
<evidence type="ECO:0000313" key="4">
    <source>
        <dbReference type="EMBL" id="CAL1674958.1"/>
    </source>
</evidence>
<keyword evidence="2" id="KW-0009">Actin-binding</keyword>
<dbReference type="InterPro" id="IPR029006">
    <property type="entry name" value="ADF-H/Gelsolin-like_dom_sf"/>
</dbReference>
<dbReference type="SUPFAM" id="SSF55753">
    <property type="entry name" value="Actin depolymerizing proteins"/>
    <property type="match status" value="1"/>
</dbReference>
<proteinExistence type="inferred from homology"/>
<organism evidence="4 5">
    <name type="scientific">Lasius platythorax</name>
    <dbReference type="NCBI Taxonomy" id="488582"/>
    <lineage>
        <taxon>Eukaryota</taxon>
        <taxon>Metazoa</taxon>
        <taxon>Ecdysozoa</taxon>
        <taxon>Arthropoda</taxon>
        <taxon>Hexapoda</taxon>
        <taxon>Insecta</taxon>
        <taxon>Pterygota</taxon>
        <taxon>Neoptera</taxon>
        <taxon>Endopterygota</taxon>
        <taxon>Hymenoptera</taxon>
        <taxon>Apocrita</taxon>
        <taxon>Aculeata</taxon>
        <taxon>Formicoidea</taxon>
        <taxon>Formicidae</taxon>
        <taxon>Formicinae</taxon>
        <taxon>Lasius</taxon>
        <taxon>Lasius</taxon>
    </lineage>
</organism>
<dbReference type="AlphaFoldDB" id="A0AAV2N5K1"/>
<dbReference type="SMART" id="SM00102">
    <property type="entry name" value="ADF"/>
    <property type="match status" value="1"/>
</dbReference>
<dbReference type="FunFam" id="3.40.20.10:FF:000044">
    <property type="entry name" value="Cofilin/actin-depolymerizing factor homolog"/>
    <property type="match status" value="1"/>
</dbReference>
<protein>
    <recommendedName>
        <fullName evidence="3">ADF-H domain-containing protein</fullName>
    </recommendedName>
</protein>
<evidence type="ECO:0000313" key="5">
    <source>
        <dbReference type="Proteomes" id="UP001497644"/>
    </source>
</evidence>
<sequence>MYPRFIDDSSCYRSSCYINFRGAKRKEDRLRVRGARHVSESQRITLEVDRRISFSIAIRAWEEFISASGVTVADVCKTTYEEIKKDKKHRYVIFYIKDERQIDVEVIGPRDAAYDAFLEDLQKGGSGECRYGLFDFEYTHQCQGTSEASKKQKLFLMSWCPDTAKVKKKMLYSSSFDALKKSLVGVQKYIQATDLSEASEEAVEEKLRATDRN</sequence>
<reference evidence="4" key="1">
    <citation type="submission" date="2024-04" db="EMBL/GenBank/DDBJ databases">
        <authorList>
            <consortium name="Molecular Ecology Group"/>
        </authorList>
    </citation>
    <scope>NUCLEOTIDE SEQUENCE</scope>
</reference>
<feature type="domain" description="ADF-H" evidence="3">
    <location>
        <begin position="69"/>
        <end position="208"/>
    </location>
</feature>
<comment type="similarity">
    <text evidence="1">Belongs to the actin-binding proteins ADF family.</text>
</comment>
<dbReference type="EMBL" id="OZ034833">
    <property type="protein sequence ID" value="CAL1674958.1"/>
    <property type="molecule type" value="Genomic_DNA"/>
</dbReference>
<dbReference type="InterPro" id="IPR002108">
    <property type="entry name" value="ADF-H"/>
</dbReference>
<dbReference type="Proteomes" id="UP001497644">
    <property type="component" value="Chromosome 10"/>
</dbReference>
<dbReference type="CDD" id="cd11286">
    <property type="entry name" value="ADF_cofilin_like"/>
    <property type="match status" value="1"/>
</dbReference>
<evidence type="ECO:0000259" key="3">
    <source>
        <dbReference type="PROSITE" id="PS51263"/>
    </source>
</evidence>
<name>A0AAV2N5K1_9HYME</name>
<dbReference type="Pfam" id="PF00241">
    <property type="entry name" value="Cofilin_ADF"/>
    <property type="match status" value="1"/>
</dbReference>
<gene>
    <name evidence="4" type="ORF">LPLAT_LOCUS1480</name>
</gene>
<keyword evidence="5" id="KW-1185">Reference proteome</keyword>
<dbReference type="PROSITE" id="PS51263">
    <property type="entry name" value="ADF_H"/>
    <property type="match status" value="1"/>
</dbReference>
<dbReference type="InterPro" id="IPR017904">
    <property type="entry name" value="ADF/Cofilin"/>
</dbReference>
<evidence type="ECO:0000256" key="2">
    <source>
        <dbReference type="ARBA" id="ARBA00023203"/>
    </source>
</evidence>
<dbReference type="GO" id="GO:0003779">
    <property type="term" value="F:actin binding"/>
    <property type="evidence" value="ECO:0007669"/>
    <property type="project" value="UniProtKB-KW"/>
</dbReference>
<evidence type="ECO:0000256" key="1">
    <source>
        <dbReference type="ARBA" id="ARBA00006844"/>
    </source>
</evidence>
<accession>A0AAV2N5K1</accession>
<dbReference type="PANTHER" id="PTHR11913">
    <property type="entry name" value="COFILIN-RELATED"/>
    <property type="match status" value="1"/>
</dbReference>